<reference evidence="1 2" key="1">
    <citation type="submission" date="2019-06" db="EMBL/GenBank/DDBJ databases">
        <title>Persicimonas caeni gen. nov., sp. nov., a predatory bacterium isolated from solar saltern.</title>
        <authorList>
            <person name="Wang S."/>
        </authorList>
    </citation>
    <scope>NUCLEOTIDE SEQUENCE [LARGE SCALE GENOMIC DNA]</scope>
    <source>
        <strain evidence="1 2">YN101</strain>
    </source>
</reference>
<dbReference type="NCBIfam" id="NF012200">
    <property type="entry name" value="choice_anch_D"/>
    <property type="match status" value="2"/>
</dbReference>
<organism evidence="1 2">
    <name type="scientific">Persicimonas caeni</name>
    <dbReference type="NCBI Taxonomy" id="2292766"/>
    <lineage>
        <taxon>Bacteria</taxon>
        <taxon>Deltaproteobacteria</taxon>
        <taxon>Bradymonadales</taxon>
        <taxon>Bradymonadaceae</taxon>
        <taxon>Persicimonas</taxon>
    </lineage>
</organism>
<protein>
    <submittedName>
        <fullName evidence="1">Choice-of-anchor D domain-containing protein</fullName>
    </submittedName>
</protein>
<dbReference type="OrthoDB" id="5479562at2"/>
<dbReference type="EMBL" id="CP041186">
    <property type="protein sequence ID" value="QDG52037.1"/>
    <property type="molecule type" value="Genomic_DNA"/>
</dbReference>
<sequence length="681" mass="74295">MTGTLGLRRGKMRTGRNKMARWERKGLTLALALAVMTAGVTGCSDDEGNGDIDTGAAGNINVVGSPINFREVPLNGEALESILIRNDGTGTLRIKKISIDENNSSDGDQYDGEREFWRGDTGWDNESFEIAPGDSHSLNLKYAPENQITDSGDLVIESNDPDAPEFRVPITTSGLAPEIATERTVNFERVPPNTDDPNWEGAWKRTTVQNLGAAPLKIDDIYVNGSNNFRVTFPAPDAEVGDTGSDTDQWPQTLAPDDTFDVRVWFKPDDNLPETGELVFESNDPDNEQHIVTLNGNSGAACIQVSPGDEVNFGQASLGQTSQKTVTIENCSRSSQLEISSIDITDDGGGAYAIQDGSLPGNLPGDIATIEPQERANFVVTFEPATETNYNGEITINSNDPATGILKLPIVGEGSDNACPTAKARAWIQGTNRQQTTIETIPLNTIQFDGSQSTDQNGTVERYEWTILSRPQGSTQRLLPANNIEQPRLFLDLAGEYEIELKVYDDQGAASCGDPAIITIIAVPEDDVHVQLVWDTPSDPDQTDTFGTDLDLHYLHPNGRWDDPPWDIFWRNPQADWGTQGSGADDPSLDIDDTDGAGPENINHSGLENLTYKTGVYYYSDNTLGASYATLRVYVRGQLELEIENKYMPRTGSFWDAAIITWPSANVTNISRMYQGFPGSP</sequence>
<gene>
    <name evidence="1" type="ORF">FIV42_15190</name>
</gene>
<accession>A0A5B8Y7L1</accession>
<dbReference type="AlphaFoldDB" id="A0A4Y6PVM6"/>
<evidence type="ECO:0000313" key="2">
    <source>
        <dbReference type="Proteomes" id="UP000315995"/>
    </source>
</evidence>
<dbReference type="InterPro" id="IPR013783">
    <property type="entry name" value="Ig-like_fold"/>
</dbReference>
<dbReference type="Gene3D" id="2.60.40.10">
    <property type="entry name" value="Immunoglobulins"/>
    <property type="match status" value="4"/>
</dbReference>
<name>A0A4Y6PVM6_PERCE</name>
<accession>A0A4Y6PVM6</accession>
<evidence type="ECO:0000313" key="1">
    <source>
        <dbReference type="EMBL" id="QDG52037.1"/>
    </source>
</evidence>
<keyword evidence="2" id="KW-1185">Reference proteome</keyword>
<dbReference type="Pfam" id="PF22352">
    <property type="entry name" value="K319L-like_PKD"/>
    <property type="match status" value="1"/>
</dbReference>
<proteinExistence type="predicted"/>
<dbReference type="Proteomes" id="UP000315995">
    <property type="component" value="Chromosome"/>
</dbReference>